<dbReference type="AlphaFoldDB" id="A0A656K6C8"/>
<gene>
    <name evidence="1" type="ORF">A245_00020</name>
</gene>
<accession>A0A656K6C8</accession>
<organism evidence="1 2">
    <name type="scientific">Pseudomonas syringae pv. actinidiae ICMP 19096</name>
    <dbReference type="NCBI Taxonomy" id="1194405"/>
    <lineage>
        <taxon>Bacteria</taxon>
        <taxon>Pseudomonadati</taxon>
        <taxon>Pseudomonadota</taxon>
        <taxon>Gammaproteobacteria</taxon>
        <taxon>Pseudomonadales</taxon>
        <taxon>Pseudomonadaceae</taxon>
        <taxon>Pseudomonas</taxon>
        <taxon>Pseudomonas syringae</taxon>
    </lineage>
</organism>
<sequence length="36" mass="4159">QQLWQMLMDKRALASDLIDPEAEEKSKMALANELQI</sequence>
<evidence type="ECO:0000313" key="1">
    <source>
        <dbReference type="EMBL" id="EPN70076.1"/>
    </source>
</evidence>
<reference evidence="1 2" key="1">
    <citation type="journal article" date="2013" name="PLoS Pathog.">
        <title>Genomic analysis of the Kiwifruit pathogen Pseudomonas syringae pv. actinidiae provides insight into the origins of an emergent plant disease.</title>
        <authorList>
            <person name="McCann H.C."/>
            <person name="Rikkerink E.H."/>
            <person name="Bertels F."/>
            <person name="Fiers M."/>
            <person name="Lu A."/>
            <person name="Rees-George J."/>
            <person name="Andersen M.T."/>
            <person name="Gleave A.P."/>
            <person name="Haubold B."/>
            <person name="Wohlers M.W."/>
            <person name="Guttman D.S."/>
            <person name="Wang P.W."/>
            <person name="Straub C."/>
            <person name="Vanneste J.L."/>
            <person name="Rainey P.B."/>
            <person name="Templeton M.D."/>
        </authorList>
    </citation>
    <scope>NUCLEOTIDE SEQUENCE [LARGE SCALE GENOMIC DNA]</scope>
    <source>
        <strain evidence="1 2">ICMP 19096</strain>
    </source>
</reference>
<dbReference type="EMBL" id="AOKF01000001">
    <property type="protein sequence ID" value="EPN70076.1"/>
    <property type="molecule type" value="Genomic_DNA"/>
</dbReference>
<evidence type="ECO:0000313" key="2">
    <source>
        <dbReference type="Proteomes" id="UP000018849"/>
    </source>
</evidence>
<name>A0A656K6C8_PSESF</name>
<comment type="caution">
    <text evidence="1">The sequence shown here is derived from an EMBL/GenBank/DDBJ whole genome shotgun (WGS) entry which is preliminary data.</text>
</comment>
<feature type="non-terminal residue" evidence="1">
    <location>
        <position position="1"/>
    </location>
</feature>
<proteinExistence type="predicted"/>
<protein>
    <submittedName>
        <fullName evidence="1">SNF2-like protein</fullName>
    </submittedName>
</protein>
<dbReference type="Proteomes" id="UP000018849">
    <property type="component" value="Unassembled WGS sequence"/>
</dbReference>